<sequence>MAKMKQSSLEATPIEVGALILENIPDMSSLWALIRASPHAHRIFRKYREQVLQFVIARDIGMILLPEAMAALDSSELMRFESVDGEVLEIPIRGPWQGDVLSWMENWYIPEYKIMMRWGVEGYLDEHEKEIWNEWKDRHHFDKTDYLGGANYLPPKENMLQLWQTHKDVIFIANLCVGETLDVFIRSFRGGDEPLGPKGLYTLEDISLVERQRIFRGIYRFIIFGNVFAPSTENWVGLDPCAWFLCQFPAWEVEELSCIFDFVTDKILLRWQESEDHEFSRLSTDLDLWKLEGKMYFFSKDWKQRYFRRMQSSSATLPIKDLRAILQSKKGLLKDLVEKVGDAGEREFLKEALEDNPGNKPVLFGGEMLRKDAKCDKDHIPFSDGVSGNDSMSANKGYIWADGGYCRELYASSTSSEPWREGLRRAGYVFWGSEIWGDKGTFIEREERGMRILKEFPRPVFEDQPLSVEERMKRCWQEKVNYS</sequence>
<dbReference type="AlphaFoldDB" id="A0A9N9KTL5"/>
<comment type="caution">
    <text evidence="1">The sequence shown here is derived from an EMBL/GenBank/DDBJ whole genome shotgun (WGS) entry which is preliminary data.</text>
</comment>
<dbReference type="OrthoDB" id="5427059at2759"/>
<gene>
    <name evidence="1" type="ORF">HYFRA_00009109</name>
</gene>
<keyword evidence="2" id="KW-1185">Reference proteome</keyword>
<evidence type="ECO:0000313" key="2">
    <source>
        <dbReference type="Proteomes" id="UP000696280"/>
    </source>
</evidence>
<dbReference type="Proteomes" id="UP000696280">
    <property type="component" value="Unassembled WGS sequence"/>
</dbReference>
<evidence type="ECO:0000313" key="1">
    <source>
        <dbReference type="EMBL" id="CAG8954010.1"/>
    </source>
</evidence>
<protein>
    <submittedName>
        <fullName evidence="1">Uncharacterized protein</fullName>
    </submittedName>
</protein>
<proteinExistence type="predicted"/>
<name>A0A9N9KTL5_9HELO</name>
<accession>A0A9N9KTL5</accession>
<organism evidence="1 2">
    <name type="scientific">Hymenoscyphus fraxineus</name>
    <dbReference type="NCBI Taxonomy" id="746836"/>
    <lineage>
        <taxon>Eukaryota</taxon>
        <taxon>Fungi</taxon>
        <taxon>Dikarya</taxon>
        <taxon>Ascomycota</taxon>
        <taxon>Pezizomycotina</taxon>
        <taxon>Leotiomycetes</taxon>
        <taxon>Helotiales</taxon>
        <taxon>Helotiaceae</taxon>
        <taxon>Hymenoscyphus</taxon>
    </lineage>
</organism>
<reference evidence="1" key="1">
    <citation type="submission" date="2021-07" db="EMBL/GenBank/DDBJ databases">
        <authorList>
            <person name="Durling M."/>
        </authorList>
    </citation>
    <scope>NUCLEOTIDE SEQUENCE</scope>
</reference>
<dbReference type="EMBL" id="CAJVRL010000055">
    <property type="protein sequence ID" value="CAG8954010.1"/>
    <property type="molecule type" value="Genomic_DNA"/>
</dbReference>